<feature type="domain" description="DNA endonuclease activator Ctp1 C-terminal" evidence="6">
    <location>
        <begin position="699"/>
        <end position="820"/>
    </location>
</feature>
<name>A0A0G2F231_PHACM</name>
<evidence type="ECO:0000256" key="3">
    <source>
        <dbReference type="ARBA" id="ARBA00023242"/>
    </source>
</evidence>
<keyword evidence="2" id="KW-0227">DNA damage</keyword>
<dbReference type="AlphaFoldDB" id="A0A0G2F231"/>
<feature type="region of interest" description="Disordered" evidence="5">
    <location>
        <begin position="478"/>
        <end position="511"/>
    </location>
</feature>
<feature type="compositionally biased region" description="Polar residues" evidence="5">
    <location>
        <begin position="607"/>
        <end position="624"/>
    </location>
</feature>
<organism evidence="7 8">
    <name type="scientific">Phaeomoniella chlamydospora</name>
    <name type="common">Phaeoacremonium chlamydosporum</name>
    <dbReference type="NCBI Taxonomy" id="158046"/>
    <lineage>
        <taxon>Eukaryota</taxon>
        <taxon>Fungi</taxon>
        <taxon>Dikarya</taxon>
        <taxon>Ascomycota</taxon>
        <taxon>Pezizomycotina</taxon>
        <taxon>Eurotiomycetes</taxon>
        <taxon>Chaetothyriomycetidae</taxon>
        <taxon>Phaeomoniellales</taxon>
        <taxon>Phaeomoniellaceae</taxon>
        <taxon>Phaeomoniella</taxon>
    </lineage>
</organism>
<comment type="caution">
    <text evidence="7">The sequence shown here is derived from an EMBL/GenBank/DDBJ whole genome shotgun (WGS) entry which is preliminary data.</text>
</comment>
<evidence type="ECO:0000259" key="6">
    <source>
        <dbReference type="Pfam" id="PF08573"/>
    </source>
</evidence>
<evidence type="ECO:0000256" key="5">
    <source>
        <dbReference type="SAM" id="MobiDB-lite"/>
    </source>
</evidence>
<evidence type="ECO:0000256" key="1">
    <source>
        <dbReference type="ARBA" id="ARBA00004123"/>
    </source>
</evidence>
<sequence>MTTLERERLFVQGTLNEVFGRLLENDQANREAIEKLQSRVSRIDQLEAENARLRNEVENAINKNRITPSAELGETVEACQEERGYSPNSRKAYRQLEHRFEKIVHECEQLKVINNDLYNKLHNTQSKLRNWNEKFRPIFRNNLGNRSNASLPESPIPRGRHHRVCSPDLPAPRSAAARDHSDGTHESGQTEQAAGLEQEIPSSTASTCGGNNLIDDESSCSSASEIRADERRNLKRSHEDLETTAVLRSHKHLAGDTDDPVIIKSEPISSGCEVPDASPDVIHSSQTDDLNTTRQSPMSKRRKVHASSDVSNVSNVASIVRLDGDVEPNAVCGRMHDTHGISENNGALETDVDARHSSDNYRKAPSNLSTALTTPANSRYAARTPLSERDTNPKGFPRTSNTKTHLKQKPQCRSAVAIHHLAEDGDEAFLPRATSRSFESREERSVTHKSVGADSAVELPSFAHKRLEQLLTKSAKGRHPLWKPSLSPTPSVAVSPRRSNAPPPGLQRHGVDRETPALVNSETPARASAVSARARVLQDIVAEWKQALKQASSICTQKGQKPIKELLSATGYDERWFDEASKIIDKTHQRMPRRPGRHLFANVSINSVVEQDGSHTSNKTTNDAGDTRQSRRASEVPSSSRKETNKTMTPHLLPSKAPHQAPPTTVTPEDEPLRARPLNRLSLQDFKINAAVNDGLNYAYSDVVRGRSARKCLPGCTRPECCGTKFLTLASDLPSSTFLPTNPHSSTTDPDTALLLSYLSFPSTSSLDQFSPTERQTLLLQAKTKAAADKFGKMHRHAWQPQRQRSPPGFWRTDIPETQEMEENRRKAEEIEREVVEERWREAMKVGGRWMFRDE</sequence>
<evidence type="ECO:0000256" key="2">
    <source>
        <dbReference type="ARBA" id="ARBA00022763"/>
    </source>
</evidence>
<protein>
    <submittedName>
        <fullName evidence="7">Putative peroxisomal membrane protein pex16</fullName>
    </submittedName>
</protein>
<feature type="region of interest" description="Disordered" evidence="5">
    <location>
        <begin position="357"/>
        <end position="412"/>
    </location>
</feature>
<dbReference type="Proteomes" id="UP000053317">
    <property type="component" value="Unassembled WGS sequence"/>
</dbReference>
<gene>
    <name evidence="7" type="ORF">UCRPC4_g00351</name>
</gene>
<feature type="compositionally biased region" description="Polar residues" evidence="5">
    <location>
        <begin position="200"/>
        <end position="210"/>
    </location>
</feature>
<keyword evidence="8" id="KW-1185">Reference proteome</keyword>
<feature type="compositionally biased region" description="Basic and acidic residues" evidence="5">
    <location>
        <begin position="625"/>
        <end position="645"/>
    </location>
</feature>
<feature type="region of interest" description="Disordered" evidence="5">
    <location>
        <begin position="247"/>
        <end position="310"/>
    </location>
</feature>
<dbReference type="GO" id="GO:0006281">
    <property type="term" value="P:DNA repair"/>
    <property type="evidence" value="ECO:0007669"/>
    <property type="project" value="InterPro"/>
</dbReference>
<feature type="compositionally biased region" description="Polar residues" evidence="5">
    <location>
        <begin position="283"/>
        <end position="298"/>
    </location>
</feature>
<evidence type="ECO:0000256" key="4">
    <source>
        <dbReference type="SAM" id="Coils"/>
    </source>
</evidence>
<feature type="region of interest" description="Disordered" evidence="5">
    <location>
        <begin position="141"/>
        <end position="225"/>
    </location>
</feature>
<dbReference type="InterPro" id="IPR013882">
    <property type="entry name" value="Ctp1_C"/>
</dbReference>
<feature type="compositionally biased region" description="Basic and acidic residues" evidence="5">
    <location>
        <begin position="176"/>
        <end position="185"/>
    </location>
</feature>
<reference evidence="7 8" key="2">
    <citation type="submission" date="2015-05" db="EMBL/GenBank/DDBJ databases">
        <authorList>
            <person name="Morales-Cruz A."/>
            <person name="Amrine K.C."/>
            <person name="Cantu D."/>
        </authorList>
    </citation>
    <scope>NUCLEOTIDE SEQUENCE [LARGE SCALE GENOMIC DNA]</scope>
    <source>
        <strain evidence="7">UCRPC4</strain>
    </source>
</reference>
<keyword evidence="4" id="KW-0175">Coiled coil</keyword>
<feature type="compositionally biased region" description="Polar residues" evidence="5">
    <location>
        <begin position="366"/>
        <end position="377"/>
    </location>
</feature>
<feature type="coiled-coil region" evidence="4">
    <location>
        <begin position="29"/>
        <end position="63"/>
    </location>
</feature>
<comment type="subcellular location">
    <subcellularLocation>
        <location evidence="1">Nucleus</location>
    </subcellularLocation>
</comment>
<dbReference type="GO" id="GO:0005634">
    <property type="term" value="C:nucleus"/>
    <property type="evidence" value="ECO:0007669"/>
    <property type="project" value="UniProtKB-SubCell"/>
</dbReference>
<proteinExistence type="predicted"/>
<reference evidence="7 8" key="1">
    <citation type="submission" date="2015-05" db="EMBL/GenBank/DDBJ databases">
        <title>Distinctive expansion of gene families associated with plant cell wall degradation and secondary metabolism in the genomes of grapevine trunk pathogens.</title>
        <authorList>
            <person name="Lawrence D.P."/>
            <person name="Travadon R."/>
            <person name="Rolshausen P.E."/>
            <person name="Baumgartner K."/>
        </authorList>
    </citation>
    <scope>NUCLEOTIDE SEQUENCE [LARGE SCALE GENOMIC DNA]</scope>
    <source>
        <strain evidence="7">UCRPC4</strain>
    </source>
</reference>
<dbReference type="EMBL" id="LCWF01000008">
    <property type="protein sequence ID" value="KKY28842.1"/>
    <property type="molecule type" value="Genomic_DNA"/>
</dbReference>
<keyword evidence="3" id="KW-0539">Nucleus</keyword>
<evidence type="ECO:0000313" key="8">
    <source>
        <dbReference type="Proteomes" id="UP000053317"/>
    </source>
</evidence>
<dbReference type="Pfam" id="PF08573">
    <property type="entry name" value="SAE2"/>
    <property type="match status" value="1"/>
</dbReference>
<accession>A0A0G2F231</accession>
<dbReference type="OrthoDB" id="5801062at2759"/>
<feature type="region of interest" description="Disordered" evidence="5">
    <location>
        <begin position="607"/>
        <end position="676"/>
    </location>
</feature>
<evidence type="ECO:0000313" key="7">
    <source>
        <dbReference type="EMBL" id="KKY28842.1"/>
    </source>
</evidence>
<feature type="compositionally biased region" description="Polar residues" evidence="5">
    <location>
        <begin position="142"/>
        <end position="151"/>
    </location>
</feature>